<evidence type="ECO:0000313" key="1">
    <source>
        <dbReference type="EMBL" id="CAI9097182.1"/>
    </source>
</evidence>
<dbReference type="AlphaFoldDB" id="A0AAV1CRP5"/>
<proteinExistence type="predicted"/>
<sequence length="698" mass="77400">MAFILSGKTLRRLQKELTLPSSEILPPNPAKFNLPDPSPNGIFCFSGENVSDWLDIMEWFFYYNSTPPELKLFTASFYLSGEPLCFLYGSISASLLSTWDEFAEKLELRFGKFIRQPLVVNVWEASDEDGSATEFEDFSVEKEEQLPVEEISGHKVDTESLEPYATTHIMEVSHLELTGYLPDSQNRLEVEFETDDGGNECTVEGVSVEHFVYSDGLILSDDVGMMPLGDTLLAKFDFNQDGKMTPSDFVLEVNDTVLEYGVELNGVDSTGNHRNLVVIEPGGITAETEIVTSNVACSEPANDSKVFKKITPKPVRMMPLTDTALVKLDSYTVDVIIEDEIVYSEEFNVLEEVVSVKWNVKPGFYGFYAREMGTNHKERTMEMDHSGTEFITCVMNRNYLSLLAIDFGRKIAWLVIEVVFYLPDLAESVLNDEFASDFKKRMKASCVGDCCLVETNVLLKIGAENELSVLKMFQSKVKVDPELLYSVTKRNPPSTCVIELLGSGKPYKLAKSSSLSMPLVDKAIADENFVLNYDINDNCAGLSRHNNREFFSSSFLIDPGGIENHFSTLSSIGSEIEQYGDLSLSVLVLGNLVKHKDPCSGVVGNQVLILASFHHTTKTKVTEPESRPNPGGSYWLKNGGNWTKAARTKHLGAETAGSSSNEARNNEDLHPSWVENVTLFRGGTSVGEGCLARLGSCC</sequence>
<keyword evidence="2" id="KW-1185">Reference proteome</keyword>
<protein>
    <submittedName>
        <fullName evidence="1">OLC1v1033553C1</fullName>
    </submittedName>
</protein>
<name>A0AAV1CRP5_OLDCO</name>
<dbReference type="EMBL" id="OX459120">
    <property type="protein sequence ID" value="CAI9097182.1"/>
    <property type="molecule type" value="Genomic_DNA"/>
</dbReference>
<reference evidence="1" key="1">
    <citation type="submission" date="2023-03" db="EMBL/GenBank/DDBJ databases">
        <authorList>
            <person name="Julca I."/>
        </authorList>
    </citation>
    <scope>NUCLEOTIDE SEQUENCE</scope>
</reference>
<accession>A0AAV1CRP5</accession>
<evidence type="ECO:0000313" key="2">
    <source>
        <dbReference type="Proteomes" id="UP001161247"/>
    </source>
</evidence>
<dbReference type="Proteomes" id="UP001161247">
    <property type="component" value="Chromosome 3"/>
</dbReference>
<gene>
    <name evidence="1" type="ORF">OLC1_LOCUS7745</name>
</gene>
<dbReference type="PROSITE" id="PS00018">
    <property type="entry name" value="EF_HAND_1"/>
    <property type="match status" value="1"/>
</dbReference>
<dbReference type="InterPro" id="IPR018247">
    <property type="entry name" value="EF_Hand_1_Ca_BS"/>
</dbReference>
<organism evidence="1 2">
    <name type="scientific">Oldenlandia corymbosa var. corymbosa</name>
    <dbReference type="NCBI Taxonomy" id="529605"/>
    <lineage>
        <taxon>Eukaryota</taxon>
        <taxon>Viridiplantae</taxon>
        <taxon>Streptophyta</taxon>
        <taxon>Embryophyta</taxon>
        <taxon>Tracheophyta</taxon>
        <taxon>Spermatophyta</taxon>
        <taxon>Magnoliopsida</taxon>
        <taxon>eudicotyledons</taxon>
        <taxon>Gunneridae</taxon>
        <taxon>Pentapetalae</taxon>
        <taxon>asterids</taxon>
        <taxon>lamiids</taxon>
        <taxon>Gentianales</taxon>
        <taxon>Rubiaceae</taxon>
        <taxon>Rubioideae</taxon>
        <taxon>Spermacoceae</taxon>
        <taxon>Hedyotis-Oldenlandia complex</taxon>
        <taxon>Oldenlandia</taxon>
    </lineage>
</organism>